<keyword evidence="12" id="KW-1185">Reference proteome</keyword>
<keyword evidence="8" id="KW-0704">Schiff base</keyword>
<comment type="caution">
    <text evidence="11">The sequence shown here is derived from an EMBL/GenBank/DDBJ whole genome shotgun (WGS) entry which is preliminary data.</text>
</comment>
<dbReference type="SMART" id="SM01130">
    <property type="entry name" value="DHDPS"/>
    <property type="match status" value="1"/>
</dbReference>
<evidence type="ECO:0000256" key="7">
    <source>
        <dbReference type="ARBA" id="ARBA00023239"/>
    </source>
</evidence>
<dbReference type="InterPro" id="IPR013785">
    <property type="entry name" value="Aldolase_TIM"/>
</dbReference>
<evidence type="ECO:0000256" key="6">
    <source>
        <dbReference type="ARBA" id="ARBA00022490"/>
    </source>
</evidence>
<dbReference type="Pfam" id="PF00701">
    <property type="entry name" value="DHDPS"/>
    <property type="match status" value="2"/>
</dbReference>
<reference evidence="11 12" key="1">
    <citation type="submission" date="2022-12" db="EMBL/GenBank/DDBJ databases">
        <title>Chromosome-level genome of Tegillarca granosa.</title>
        <authorList>
            <person name="Kim J."/>
        </authorList>
    </citation>
    <scope>NUCLEOTIDE SEQUENCE [LARGE SCALE GENOMIC DNA]</scope>
    <source>
        <strain evidence="11">Teg-2019</strain>
        <tissue evidence="11">Adductor muscle</tissue>
    </source>
</reference>
<keyword evidence="9" id="KW-0119">Carbohydrate metabolism</keyword>
<keyword evidence="7" id="KW-0456">Lyase</keyword>
<evidence type="ECO:0000256" key="5">
    <source>
        <dbReference type="ARBA" id="ARBA00012911"/>
    </source>
</evidence>
<dbReference type="Proteomes" id="UP001217089">
    <property type="component" value="Unassembled WGS sequence"/>
</dbReference>
<keyword evidence="6" id="KW-0963">Cytoplasm</keyword>
<comment type="subunit">
    <text evidence="4">Homotetramer.</text>
</comment>
<organism evidence="11 12">
    <name type="scientific">Tegillarca granosa</name>
    <name type="common">Malaysian cockle</name>
    <name type="synonym">Anadara granosa</name>
    <dbReference type="NCBI Taxonomy" id="220873"/>
    <lineage>
        <taxon>Eukaryota</taxon>
        <taxon>Metazoa</taxon>
        <taxon>Spiralia</taxon>
        <taxon>Lophotrochozoa</taxon>
        <taxon>Mollusca</taxon>
        <taxon>Bivalvia</taxon>
        <taxon>Autobranchia</taxon>
        <taxon>Pteriomorphia</taxon>
        <taxon>Arcoida</taxon>
        <taxon>Arcoidea</taxon>
        <taxon>Arcidae</taxon>
        <taxon>Tegillarca</taxon>
    </lineage>
</organism>
<dbReference type="SUPFAM" id="SSF51569">
    <property type="entry name" value="Aldolase"/>
    <property type="match status" value="1"/>
</dbReference>
<evidence type="ECO:0000313" key="12">
    <source>
        <dbReference type="Proteomes" id="UP001217089"/>
    </source>
</evidence>
<evidence type="ECO:0000256" key="9">
    <source>
        <dbReference type="ARBA" id="ARBA00023277"/>
    </source>
</evidence>
<dbReference type="EMBL" id="JARBDR010000919">
    <property type="protein sequence ID" value="KAJ8300578.1"/>
    <property type="molecule type" value="Genomic_DNA"/>
</dbReference>
<comment type="similarity">
    <text evidence="3">Belongs to the DapA family. NanA subfamily.</text>
</comment>
<dbReference type="PANTHER" id="PTHR12128:SF21">
    <property type="entry name" value="N-ACETYLNEURAMINATE LYASE"/>
    <property type="match status" value="1"/>
</dbReference>
<evidence type="ECO:0000256" key="4">
    <source>
        <dbReference type="ARBA" id="ARBA00011881"/>
    </source>
</evidence>
<proteinExistence type="inferred from homology"/>
<evidence type="ECO:0000256" key="10">
    <source>
        <dbReference type="ARBA" id="ARBA00044906"/>
    </source>
</evidence>
<sequence length="265" mass="29785">MEAKKFINAYLKGKIPNIKYRTALSDNSWLNIIRINRKFVCKSINVFTLSRYGISLRNGIHHIYVNGTTGEGASLTVDERKQIVEKWLSAAKGKLSVTARHAQEVGADAIGALPSLFFKPQSLVNMEDFLTQAKDKIPTLNGIKFSSKDLVDMIGCVHVDGGKFNILYGCDEQLMAGFVMGAQGAVGSLHNFIPHVYQRMIKNLDDGDIIKARGEQIKGQRTCRILYKYVGFDVGPPRQPMRKIKEHELENLRAELEAIGFFNWH</sequence>
<comment type="pathway">
    <text evidence="2">Amino-sugar metabolism; N-acetylneuraminate degradation.</text>
</comment>
<evidence type="ECO:0000256" key="3">
    <source>
        <dbReference type="ARBA" id="ARBA00006324"/>
    </source>
</evidence>
<name>A0ABQ9E592_TEGGR</name>
<dbReference type="PANTHER" id="PTHR12128">
    <property type="entry name" value="DIHYDRODIPICOLINATE SYNTHASE"/>
    <property type="match status" value="1"/>
</dbReference>
<dbReference type="EC" id="4.1.3.3" evidence="5"/>
<accession>A0ABQ9E592</accession>
<evidence type="ECO:0000256" key="8">
    <source>
        <dbReference type="ARBA" id="ARBA00023270"/>
    </source>
</evidence>
<evidence type="ECO:0000256" key="1">
    <source>
        <dbReference type="ARBA" id="ARBA00004496"/>
    </source>
</evidence>
<comment type="subcellular location">
    <subcellularLocation>
        <location evidence="1">Cytoplasm</location>
    </subcellularLocation>
</comment>
<protein>
    <recommendedName>
        <fullName evidence="5">N-acetylneuraminate lyase</fullName>
        <ecNumber evidence="5">4.1.3.3</ecNumber>
    </recommendedName>
</protein>
<dbReference type="Gene3D" id="3.20.20.70">
    <property type="entry name" value="Aldolase class I"/>
    <property type="match status" value="2"/>
</dbReference>
<evidence type="ECO:0000313" key="11">
    <source>
        <dbReference type="EMBL" id="KAJ8300578.1"/>
    </source>
</evidence>
<dbReference type="InterPro" id="IPR002220">
    <property type="entry name" value="DapA-like"/>
</dbReference>
<comment type="catalytic activity">
    <reaction evidence="10">
        <text>aceneuramate = aldehydo-N-acetyl-D-mannosamine + pyruvate</text>
        <dbReference type="Rhea" id="RHEA:23296"/>
        <dbReference type="ChEBI" id="CHEBI:15361"/>
        <dbReference type="ChEBI" id="CHEBI:17122"/>
        <dbReference type="ChEBI" id="CHEBI:173083"/>
        <dbReference type="EC" id="4.1.3.3"/>
    </reaction>
</comment>
<evidence type="ECO:0000256" key="2">
    <source>
        <dbReference type="ARBA" id="ARBA00004878"/>
    </source>
</evidence>
<gene>
    <name evidence="11" type="ORF">KUTeg_022097</name>
</gene>